<name>A0A915JUU5_ROMCU</name>
<feature type="compositionally biased region" description="Polar residues" evidence="1">
    <location>
        <begin position="1"/>
        <end position="12"/>
    </location>
</feature>
<proteinExistence type="predicted"/>
<reference evidence="3" key="1">
    <citation type="submission" date="2022-11" db="UniProtKB">
        <authorList>
            <consortium name="WormBaseParasite"/>
        </authorList>
    </citation>
    <scope>IDENTIFICATION</scope>
</reference>
<evidence type="ECO:0000313" key="3">
    <source>
        <dbReference type="WBParaSite" id="nRc.2.0.1.t30041-RA"/>
    </source>
</evidence>
<feature type="region of interest" description="Disordered" evidence="1">
    <location>
        <begin position="1"/>
        <end position="32"/>
    </location>
</feature>
<dbReference type="AlphaFoldDB" id="A0A915JUU5"/>
<protein>
    <submittedName>
        <fullName evidence="3">Uncharacterized protein</fullName>
    </submittedName>
</protein>
<accession>A0A915JUU5</accession>
<evidence type="ECO:0000313" key="2">
    <source>
        <dbReference type="Proteomes" id="UP000887565"/>
    </source>
</evidence>
<organism evidence="2 3">
    <name type="scientific">Romanomermis culicivorax</name>
    <name type="common">Nematode worm</name>
    <dbReference type="NCBI Taxonomy" id="13658"/>
    <lineage>
        <taxon>Eukaryota</taxon>
        <taxon>Metazoa</taxon>
        <taxon>Ecdysozoa</taxon>
        <taxon>Nematoda</taxon>
        <taxon>Enoplea</taxon>
        <taxon>Dorylaimia</taxon>
        <taxon>Mermithida</taxon>
        <taxon>Mermithoidea</taxon>
        <taxon>Mermithidae</taxon>
        <taxon>Romanomermis</taxon>
    </lineage>
</organism>
<dbReference type="Proteomes" id="UP000887565">
    <property type="component" value="Unplaced"/>
</dbReference>
<evidence type="ECO:0000256" key="1">
    <source>
        <dbReference type="SAM" id="MobiDB-lite"/>
    </source>
</evidence>
<dbReference type="WBParaSite" id="nRc.2.0.1.t30041-RA">
    <property type="protein sequence ID" value="nRc.2.0.1.t30041-RA"/>
    <property type="gene ID" value="nRc.2.0.1.g30041"/>
</dbReference>
<sequence length="88" mass="9442">MMTHQFPEQQYLNPPEDEPKASTVSIPPSTFGKRVPIGNTSILDGMATATAAVTNQTALGKTEPKYDWLRVTCTEIRLVAVAAAVAVP</sequence>
<keyword evidence="2" id="KW-1185">Reference proteome</keyword>